<evidence type="ECO:0000313" key="9">
    <source>
        <dbReference type="Proteomes" id="UP000054078"/>
    </source>
</evidence>
<feature type="transmembrane region" description="Helical" evidence="6">
    <location>
        <begin position="57"/>
        <end position="76"/>
    </location>
</feature>
<dbReference type="AlphaFoldDB" id="A0A100YX84"/>
<keyword evidence="3 6" id="KW-0812">Transmembrane</keyword>
<feature type="transmembrane region" description="Helical" evidence="6">
    <location>
        <begin position="337"/>
        <end position="354"/>
    </location>
</feature>
<feature type="transmembrane region" description="Helical" evidence="6">
    <location>
        <begin position="307"/>
        <end position="325"/>
    </location>
</feature>
<feature type="transmembrane region" description="Helical" evidence="6">
    <location>
        <begin position="88"/>
        <end position="115"/>
    </location>
</feature>
<protein>
    <recommendedName>
        <fullName evidence="7">Major facilitator superfamily (MFS) profile domain-containing protein</fullName>
    </recommendedName>
</protein>
<keyword evidence="2" id="KW-0813">Transport</keyword>
<dbReference type="InterPro" id="IPR011701">
    <property type="entry name" value="MFS"/>
</dbReference>
<dbReference type="InterPro" id="IPR020846">
    <property type="entry name" value="MFS_dom"/>
</dbReference>
<comment type="caution">
    <text evidence="8">The sequence shown here is derived from an EMBL/GenBank/DDBJ whole genome shotgun (WGS) entry which is preliminary data.</text>
</comment>
<dbReference type="STRING" id="1299998.AUL39_03400"/>
<sequence>MDMDIQPQSPTRKKSKLPLLLCIVVITLMVCLDTSIVNVAMPVMADELVVTMAQIEWIATSYLLMVCSTLLFFGRLGDILGKAAVFQAGVATFTIGSLICGIAPNLVMIIIGRIVQGAGAGVSFSNNQALIFENFDTDEHGSAMGLLSTAAAIGSLLGPPLGGALVTFGHWGYIFLINVPIGTAAFVAGHKLLPNIRPEKSMTLDVLGSILLFVSLAMTIASVTLMQQQTTNRELVMLVVGLILLLVFFFFERHAACPIFPVQAVRNPALIINLGTLFVIFFIMAAQNLILPFYFQRARELTPMRSAMYLSIIPVVLGIGGPIGGRWSDRIGRHIPTIIGLGLVLAAMLTISSLSLTAPLVIAAIGLILYGMGEALFIPPNNSLIMESSRPEELGFVGGLSGFCRMFGQTLGITVATSALYGHMSDEAGMLVSDFVDGHPEIFMHAMSFVFFILEIVVLLGFIATIYRYAKFLHDQKLN</sequence>
<evidence type="ECO:0000256" key="2">
    <source>
        <dbReference type="ARBA" id="ARBA00022448"/>
    </source>
</evidence>
<dbReference type="GO" id="GO:0022857">
    <property type="term" value="F:transmembrane transporter activity"/>
    <property type="evidence" value="ECO:0007669"/>
    <property type="project" value="InterPro"/>
</dbReference>
<dbReference type="EMBL" id="LOJF01000001">
    <property type="protein sequence ID" value="KUH59376.1"/>
    <property type="molecule type" value="Genomic_DNA"/>
</dbReference>
<comment type="subcellular location">
    <subcellularLocation>
        <location evidence="1">Cell membrane</location>
        <topology evidence="1">Multi-pass membrane protein</topology>
    </subcellularLocation>
</comment>
<dbReference type="OrthoDB" id="7375466at2"/>
<organism evidence="8 9">
    <name type="scientific">Tractidigestivibacter scatoligenes</name>
    <name type="common">Olsenella scatoligenes</name>
    <dbReference type="NCBI Taxonomy" id="1299998"/>
    <lineage>
        <taxon>Bacteria</taxon>
        <taxon>Bacillati</taxon>
        <taxon>Actinomycetota</taxon>
        <taxon>Coriobacteriia</taxon>
        <taxon>Coriobacteriales</taxon>
        <taxon>Atopobiaceae</taxon>
        <taxon>Tractidigestivibacter</taxon>
    </lineage>
</organism>
<feature type="transmembrane region" description="Helical" evidence="6">
    <location>
        <begin position="235"/>
        <end position="251"/>
    </location>
</feature>
<dbReference type="PANTHER" id="PTHR42718:SF9">
    <property type="entry name" value="MAJOR FACILITATOR SUPERFAMILY MULTIDRUG TRANSPORTER MFSC"/>
    <property type="match status" value="1"/>
</dbReference>
<keyword evidence="5 6" id="KW-0472">Membrane</keyword>
<reference evidence="8 9" key="1">
    <citation type="submission" date="2015-12" db="EMBL/GenBank/DDBJ databases">
        <title>Draft Genome Sequence of Olsenella scatoligenes SK9K4T; a Producer of 3-Methylindole- (skatole) and 4-Methylphenol- (p-cresol) Isolated from Pig Feces.</title>
        <authorList>
            <person name="Li X."/>
            <person name="Borg B."/>
            <person name="Canibe N."/>
        </authorList>
    </citation>
    <scope>NUCLEOTIDE SEQUENCE [LARGE SCALE GENOMIC DNA]</scope>
    <source>
        <strain evidence="8 9">SK9K4</strain>
    </source>
</reference>
<evidence type="ECO:0000313" key="8">
    <source>
        <dbReference type="EMBL" id="KUH59376.1"/>
    </source>
</evidence>
<evidence type="ECO:0000256" key="3">
    <source>
        <dbReference type="ARBA" id="ARBA00022692"/>
    </source>
</evidence>
<dbReference type="RefSeq" id="WP_059053612.1">
    <property type="nucleotide sequence ID" value="NZ_LOJF01000001.1"/>
</dbReference>
<evidence type="ECO:0000256" key="4">
    <source>
        <dbReference type="ARBA" id="ARBA00022989"/>
    </source>
</evidence>
<evidence type="ECO:0000256" key="1">
    <source>
        <dbReference type="ARBA" id="ARBA00004651"/>
    </source>
</evidence>
<feature type="transmembrane region" description="Helical" evidence="6">
    <location>
        <begin position="20"/>
        <end position="45"/>
    </location>
</feature>
<feature type="transmembrane region" description="Helical" evidence="6">
    <location>
        <begin position="170"/>
        <end position="190"/>
    </location>
</feature>
<dbReference type="Gene3D" id="1.20.1250.20">
    <property type="entry name" value="MFS general substrate transporter like domains"/>
    <property type="match status" value="1"/>
</dbReference>
<keyword evidence="4 6" id="KW-1133">Transmembrane helix</keyword>
<evidence type="ECO:0000256" key="5">
    <source>
        <dbReference type="ARBA" id="ARBA00023136"/>
    </source>
</evidence>
<evidence type="ECO:0000259" key="7">
    <source>
        <dbReference type="PROSITE" id="PS50850"/>
    </source>
</evidence>
<dbReference type="Proteomes" id="UP000054078">
    <property type="component" value="Unassembled WGS sequence"/>
</dbReference>
<evidence type="ECO:0000256" key="6">
    <source>
        <dbReference type="SAM" id="Phobius"/>
    </source>
</evidence>
<dbReference type="GO" id="GO:0005886">
    <property type="term" value="C:plasma membrane"/>
    <property type="evidence" value="ECO:0007669"/>
    <property type="project" value="UniProtKB-SubCell"/>
</dbReference>
<dbReference type="PANTHER" id="PTHR42718">
    <property type="entry name" value="MAJOR FACILITATOR SUPERFAMILY MULTIDRUG TRANSPORTER MFSC"/>
    <property type="match status" value="1"/>
</dbReference>
<proteinExistence type="predicted"/>
<gene>
    <name evidence="8" type="ORF">AUL39_03400</name>
</gene>
<keyword evidence="9" id="KW-1185">Reference proteome</keyword>
<dbReference type="Pfam" id="PF07690">
    <property type="entry name" value="MFS_1"/>
    <property type="match status" value="1"/>
</dbReference>
<dbReference type="CDD" id="cd17321">
    <property type="entry name" value="MFS_MMR_MDR_like"/>
    <property type="match status" value="1"/>
</dbReference>
<accession>A0A100YX84</accession>
<dbReference type="PROSITE" id="PS50850">
    <property type="entry name" value="MFS"/>
    <property type="match status" value="1"/>
</dbReference>
<dbReference type="InterPro" id="IPR036259">
    <property type="entry name" value="MFS_trans_sf"/>
</dbReference>
<feature type="transmembrane region" description="Helical" evidence="6">
    <location>
        <begin position="271"/>
        <end position="295"/>
    </location>
</feature>
<dbReference type="SUPFAM" id="SSF103473">
    <property type="entry name" value="MFS general substrate transporter"/>
    <property type="match status" value="1"/>
</dbReference>
<feature type="transmembrane region" description="Helical" evidence="6">
    <location>
        <begin position="442"/>
        <end position="467"/>
    </location>
</feature>
<dbReference type="PRINTS" id="PR01036">
    <property type="entry name" value="TCRTETB"/>
</dbReference>
<dbReference type="Gene3D" id="1.20.1720.10">
    <property type="entry name" value="Multidrug resistance protein D"/>
    <property type="match status" value="1"/>
</dbReference>
<name>A0A100YX84_TRASO</name>
<feature type="transmembrane region" description="Helical" evidence="6">
    <location>
        <begin position="202"/>
        <end position="223"/>
    </location>
</feature>
<feature type="domain" description="Major facilitator superfamily (MFS) profile" evidence="7">
    <location>
        <begin position="19"/>
        <end position="473"/>
    </location>
</feature>